<evidence type="ECO:0000313" key="2">
    <source>
        <dbReference type="Proteomes" id="UP000578819"/>
    </source>
</evidence>
<gene>
    <name evidence="1" type="ORF">FHR38_004949</name>
</gene>
<protein>
    <submittedName>
        <fullName evidence="1">Uncharacterized protein</fullName>
    </submittedName>
</protein>
<comment type="caution">
    <text evidence="1">The sequence shown here is derived from an EMBL/GenBank/DDBJ whole genome shotgun (WGS) entry which is preliminary data.</text>
</comment>
<dbReference type="Proteomes" id="UP000578819">
    <property type="component" value="Unassembled WGS sequence"/>
</dbReference>
<dbReference type="EMBL" id="JACHJW010000001">
    <property type="protein sequence ID" value="MBB4961216.1"/>
    <property type="molecule type" value="Genomic_DNA"/>
</dbReference>
<reference evidence="1 2" key="1">
    <citation type="submission" date="2020-08" db="EMBL/GenBank/DDBJ databases">
        <title>Sequencing the genomes of 1000 actinobacteria strains.</title>
        <authorList>
            <person name="Klenk H.-P."/>
        </authorList>
    </citation>
    <scope>NUCLEOTIDE SEQUENCE [LARGE SCALE GENOMIC DNA]</scope>
    <source>
        <strain evidence="1 2">DSM 45886</strain>
    </source>
</reference>
<evidence type="ECO:0000313" key="1">
    <source>
        <dbReference type="EMBL" id="MBB4961216.1"/>
    </source>
</evidence>
<organism evidence="1 2">
    <name type="scientific">Micromonospora polyrhachis</name>
    <dbReference type="NCBI Taxonomy" id="1282883"/>
    <lineage>
        <taxon>Bacteria</taxon>
        <taxon>Bacillati</taxon>
        <taxon>Actinomycetota</taxon>
        <taxon>Actinomycetes</taxon>
        <taxon>Micromonosporales</taxon>
        <taxon>Micromonosporaceae</taxon>
        <taxon>Micromonospora</taxon>
    </lineage>
</organism>
<proteinExistence type="predicted"/>
<dbReference type="AlphaFoldDB" id="A0A7W7WRE3"/>
<name>A0A7W7WRE3_9ACTN</name>
<accession>A0A7W7WRE3</accession>
<sequence>MGIGVYGLPAVVESDIRRAGGEGRFVPVAATCTDPPDEGSVRVAEADFEAVREILIERGVV</sequence>
<keyword evidence="2" id="KW-1185">Reference proteome</keyword>